<accession>A0A175W6J6</accession>
<dbReference type="InterPro" id="IPR010721">
    <property type="entry name" value="UstE-like"/>
</dbReference>
<gene>
    <name evidence="2" type="ORF">MMYC01_203053</name>
</gene>
<keyword evidence="3" id="KW-1185">Reference proteome</keyword>
<feature type="region of interest" description="Disordered" evidence="1">
    <location>
        <begin position="1"/>
        <end position="34"/>
    </location>
</feature>
<evidence type="ECO:0000313" key="2">
    <source>
        <dbReference type="EMBL" id="KXX79081.1"/>
    </source>
</evidence>
<dbReference type="AlphaFoldDB" id="A0A175W6J6"/>
<dbReference type="OrthoDB" id="67965at2759"/>
<dbReference type="EMBL" id="LCTW02000098">
    <property type="protein sequence ID" value="KXX79081.1"/>
    <property type="molecule type" value="Genomic_DNA"/>
</dbReference>
<evidence type="ECO:0000313" key="3">
    <source>
        <dbReference type="Proteomes" id="UP000078237"/>
    </source>
</evidence>
<dbReference type="PROSITE" id="PS50244">
    <property type="entry name" value="S5A_REDUCTASE"/>
    <property type="match status" value="1"/>
</dbReference>
<proteinExistence type="predicted"/>
<name>A0A175W6J6_9PEZI</name>
<protein>
    <submittedName>
        <fullName evidence="2">Lamin-B receptor</fullName>
    </submittedName>
</protein>
<reference evidence="2 3" key="1">
    <citation type="journal article" date="2016" name="Genome Announc.">
        <title>Genome Sequence of Madurella mycetomatis mm55, Isolated from a Human Mycetoma Case in Sudan.</title>
        <authorList>
            <person name="Smit S."/>
            <person name="Derks M.F."/>
            <person name="Bervoets S."/>
            <person name="Fahal A."/>
            <person name="van Leeuwen W."/>
            <person name="van Belkum A."/>
            <person name="van de Sande W.W."/>
        </authorList>
    </citation>
    <scope>NUCLEOTIDE SEQUENCE [LARGE SCALE GENOMIC DNA]</scope>
    <source>
        <strain evidence="3">mm55</strain>
    </source>
</reference>
<dbReference type="Gene3D" id="1.20.120.1630">
    <property type="match status" value="1"/>
</dbReference>
<comment type="caution">
    <text evidence="2">The sequence shown here is derived from an EMBL/GenBank/DDBJ whole genome shotgun (WGS) entry which is preliminary data.</text>
</comment>
<organism evidence="2 3">
    <name type="scientific">Madurella mycetomatis</name>
    <dbReference type="NCBI Taxonomy" id="100816"/>
    <lineage>
        <taxon>Eukaryota</taxon>
        <taxon>Fungi</taxon>
        <taxon>Dikarya</taxon>
        <taxon>Ascomycota</taxon>
        <taxon>Pezizomycotina</taxon>
        <taxon>Sordariomycetes</taxon>
        <taxon>Sordariomycetidae</taxon>
        <taxon>Sordariales</taxon>
        <taxon>Sordariales incertae sedis</taxon>
        <taxon>Madurella</taxon>
    </lineage>
</organism>
<dbReference type="GO" id="GO:0016020">
    <property type="term" value="C:membrane"/>
    <property type="evidence" value="ECO:0007669"/>
    <property type="project" value="TreeGrafter"/>
</dbReference>
<dbReference type="Proteomes" id="UP000078237">
    <property type="component" value="Unassembled WGS sequence"/>
</dbReference>
<sequence length="381" mass="41931">MADLPPLPTIDSTNPWGGHVSIPHPQASTLNRPSHWMSSSPLDIGILKSTLLPSLSLNSSLAVVAYTAGRLTDRAETKNLLWPVLPVVNAWHAAVLRHTAASAHGASDAGESAAAAAWRALSGPERMLLGGVTLWGARLLHRLASRSLSRGRDDPRYELAKRQRRLQPPPSHAGEASSRFWNWAWLTVYLPEVLFQTVIALPVTMPFRLAAGDYRCGMGDGYRGVGQALAVGLFGAGFALEVLADWQLAEFKMKAENRGKICRGGVWGIVRHPNYLGDALVHLSFPLLLYANNLLPPLALLGPLANYLFLRFVGGVKENEKFQVRRYSSEDVGKKMDFDRYRREKNAFWPDASQVYNKWAWIIVGCGVAGAVIERVVTRLL</sequence>
<dbReference type="PANTHER" id="PTHR32251">
    <property type="entry name" value="3-OXO-5-ALPHA-STEROID 4-DEHYDROGENASE"/>
    <property type="match status" value="1"/>
</dbReference>
<dbReference type="PANTHER" id="PTHR32251:SF15">
    <property type="entry name" value="3-OXO-5-ALPHA-STEROID 4-DEHYDROGENASE (DUF1295)"/>
    <property type="match status" value="1"/>
</dbReference>
<keyword evidence="2" id="KW-0675">Receptor</keyword>
<dbReference type="Pfam" id="PF06966">
    <property type="entry name" value="DUF1295"/>
    <property type="match status" value="1"/>
</dbReference>
<evidence type="ECO:0000256" key="1">
    <source>
        <dbReference type="SAM" id="MobiDB-lite"/>
    </source>
</evidence>
<dbReference type="VEuPathDB" id="FungiDB:MMYC01_203053"/>